<dbReference type="CDD" id="cd00057">
    <property type="entry name" value="FA58C"/>
    <property type="match status" value="1"/>
</dbReference>
<dbReference type="Pfam" id="PF00754">
    <property type="entry name" value="F5_F8_type_C"/>
    <property type="match status" value="2"/>
</dbReference>
<feature type="domain" description="F5/8 type C" evidence="2">
    <location>
        <begin position="259"/>
        <end position="387"/>
    </location>
</feature>
<dbReference type="PROSITE" id="PS01285">
    <property type="entry name" value="FA58C_1"/>
    <property type="match status" value="1"/>
</dbReference>
<dbReference type="CDD" id="cd00024">
    <property type="entry name" value="CD_CSD"/>
    <property type="match status" value="1"/>
</dbReference>
<dbReference type="OrthoDB" id="5981423at2759"/>
<feature type="domain" description="F5/8 type C" evidence="2">
    <location>
        <begin position="212"/>
        <end position="256"/>
    </location>
</feature>
<dbReference type="PANTHER" id="PTHR24543:SF325">
    <property type="entry name" value="F5_8 TYPE C DOMAIN-CONTAINING PROTEIN"/>
    <property type="match status" value="1"/>
</dbReference>
<evidence type="ECO:0000313" key="4">
    <source>
        <dbReference type="Proteomes" id="UP000225706"/>
    </source>
</evidence>
<dbReference type="Proteomes" id="UP000225706">
    <property type="component" value="Unassembled WGS sequence"/>
</dbReference>
<evidence type="ECO:0000259" key="2">
    <source>
        <dbReference type="PROSITE" id="PS50022"/>
    </source>
</evidence>
<proteinExistence type="predicted"/>
<dbReference type="InterPro" id="IPR000953">
    <property type="entry name" value="Chromo/chromo_shadow_dom"/>
</dbReference>
<dbReference type="AlphaFoldDB" id="A0A2B4SW33"/>
<name>A0A2B4SW33_STYPI</name>
<dbReference type="InterPro" id="IPR016197">
    <property type="entry name" value="Chromo-like_dom_sf"/>
</dbReference>
<dbReference type="InterPro" id="IPR008979">
    <property type="entry name" value="Galactose-bd-like_sf"/>
</dbReference>
<sequence>MSKYYEVAKILALRSIDGRKEYRVRWKGFGSKDDTWVQEENCNCAMKNYARSSLKGKEKIIDYLVGEIGQKLSVRTVPEKGYIRRTTIRVPMDPGVFEDLFSGLSRGMRRFDVTAEDLGNLLPDGWSERAFRTSTGCVVSRQQPITIRFANQKKLHYDHSKCHRCQWSGIGEKLTLCQARKTWPVDLSYLFVTFSRERSHQEQRKDGLWGWIFTGNSDSETTVYNNLKPPITARYIRILPIEWYTNIAMRIEIYGCTVCSTPLGMESGEIKDSQITASTQWSNSNAPSSARLNLKFTGVKRGGWSSHVLDLRQWLQVDLGSYTTVTGVATQGRNGYRPGQWVTKYRLQYSNDGVNFHFYKEKDDNSFKSIRSLREEDEEMFDQAGSE</sequence>
<dbReference type="EMBL" id="LSMT01000015">
    <property type="protein sequence ID" value="PFX33090.1"/>
    <property type="molecule type" value="Genomic_DNA"/>
</dbReference>
<dbReference type="PROSITE" id="PS50013">
    <property type="entry name" value="CHROMO_2"/>
    <property type="match status" value="1"/>
</dbReference>
<dbReference type="PROSITE" id="PS01286">
    <property type="entry name" value="FA58C_2"/>
    <property type="match status" value="1"/>
</dbReference>
<reference evidence="4" key="1">
    <citation type="journal article" date="2017" name="bioRxiv">
        <title>Comparative analysis of the genomes of Stylophora pistillata and Acropora digitifera provides evidence for extensive differences between species of corals.</title>
        <authorList>
            <person name="Voolstra C.R."/>
            <person name="Li Y."/>
            <person name="Liew Y.J."/>
            <person name="Baumgarten S."/>
            <person name="Zoccola D."/>
            <person name="Flot J.-F."/>
            <person name="Tambutte S."/>
            <person name="Allemand D."/>
            <person name="Aranda M."/>
        </authorList>
    </citation>
    <scope>NUCLEOTIDE SEQUENCE [LARGE SCALE GENOMIC DNA]</scope>
</reference>
<evidence type="ECO:0000259" key="1">
    <source>
        <dbReference type="PROSITE" id="PS50013"/>
    </source>
</evidence>
<dbReference type="Gene3D" id="2.40.50.40">
    <property type="match status" value="1"/>
</dbReference>
<organism evidence="3 4">
    <name type="scientific">Stylophora pistillata</name>
    <name type="common">Smooth cauliflower coral</name>
    <dbReference type="NCBI Taxonomy" id="50429"/>
    <lineage>
        <taxon>Eukaryota</taxon>
        <taxon>Metazoa</taxon>
        <taxon>Cnidaria</taxon>
        <taxon>Anthozoa</taxon>
        <taxon>Hexacorallia</taxon>
        <taxon>Scleractinia</taxon>
        <taxon>Astrocoeniina</taxon>
        <taxon>Pocilloporidae</taxon>
        <taxon>Stylophora</taxon>
    </lineage>
</organism>
<dbReference type="SUPFAM" id="SSF49785">
    <property type="entry name" value="Galactose-binding domain-like"/>
    <property type="match status" value="2"/>
</dbReference>
<gene>
    <name evidence="3" type="primary">F5</name>
    <name evidence="3" type="ORF">AWC38_SpisGene2019</name>
</gene>
<keyword evidence="4" id="KW-1185">Reference proteome</keyword>
<dbReference type="Gene3D" id="2.60.120.260">
    <property type="entry name" value="Galactose-binding domain-like"/>
    <property type="match status" value="2"/>
</dbReference>
<evidence type="ECO:0000313" key="3">
    <source>
        <dbReference type="EMBL" id="PFX33090.1"/>
    </source>
</evidence>
<dbReference type="SUPFAM" id="SSF54160">
    <property type="entry name" value="Chromo domain-like"/>
    <property type="match status" value="1"/>
</dbReference>
<dbReference type="InterPro" id="IPR000421">
    <property type="entry name" value="FA58C"/>
</dbReference>
<dbReference type="PROSITE" id="PS50022">
    <property type="entry name" value="FA58C_3"/>
    <property type="match status" value="2"/>
</dbReference>
<feature type="domain" description="Chromo" evidence="1">
    <location>
        <begin position="5"/>
        <end position="44"/>
    </location>
</feature>
<dbReference type="SMART" id="SM00231">
    <property type="entry name" value="FA58C"/>
    <property type="match status" value="2"/>
</dbReference>
<dbReference type="SMART" id="SM00298">
    <property type="entry name" value="CHROMO"/>
    <property type="match status" value="1"/>
</dbReference>
<comment type="caution">
    <text evidence="3">The sequence shown here is derived from an EMBL/GenBank/DDBJ whole genome shotgun (WGS) entry which is preliminary data.</text>
</comment>
<dbReference type="Pfam" id="PF00385">
    <property type="entry name" value="Chromo"/>
    <property type="match status" value="1"/>
</dbReference>
<accession>A0A2B4SW33</accession>
<dbReference type="InterPro" id="IPR023780">
    <property type="entry name" value="Chromo_domain"/>
</dbReference>
<dbReference type="PANTHER" id="PTHR24543">
    <property type="entry name" value="MULTICOPPER OXIDASE-RELATED"/>
    <property type="match status" value="1"/>
</dbReference>
<protein>
    <submittedName>
        <fullName evidence="3">Coagulation factor V</fullName>
    </submittedName>
</protein>